<sequence length="285" mass="32162">MAAQVPVFKLYGEDRAWPTPDLIHCESIAERSRLHGWEIRAHLHSDLLQVLYIQSGHAEVEIDGQARVLDEAAVQVVPALCVHAFRFSEDIQGHVLTLAQPLVEHLGAALERPPLSRAVCYLAEAHRDSLDMLFGTLAREYGQHQVGRELMLQSLISALLVWLARRALAGVHAEAQLSDRGRMHLRRFQALVEQHYRSHRPLDWYASQLGLSVAHLNSLCRRLAGQSGLQLIHQRLLLEAKRNLVYTSMTIAQVADSLGFSEAAYFSRFFRRGTGVAPKDFRSQR</sequence>
<dbReference type="GO" id="GO:0043565">
    <property type="term" value="F:sequence-specific DNA binding"/>
    <property type="evidence" value="ECO:0007669"/>
    <property type="project" value="InterPro"/>
</dbReference>
<keyword evidence="9" id="KW-1185">Reference proteome</keyword>
<dbReference type="SMART" id="SM00342">
    <property type="entry name" value="HTH_ARAC"/>
    <property type="match status" value="1"/>
</dbReference>
<evidence type="ECO:0000313" key="7">
    <source>
        <dbReference type="EMBL" id="SDE79493.1"/>
    </source>
</evidence>
<keyword evidence="4" id="KW-0804">Transcription</keyword>
<dbReference type="InterPro" id="IPR018060">
    <property type="entry name" value="HTH_AraC"/>
</dbReference>
<keyword evidence="1" id="KW-0805">Transcription regulation</keyword>
<dbReference type="Proteomes" id="UP001278050">
    <property type="component" value="Unassembled WGS sequence"/>
</dbReference>
<dbReference type="PRINTS" id="PR00032">
    <property type="entry name" value="HTHARAC"/>
</dbReference>
<dbReference type="Pfam" id="PF12833">
    <property type="entry name" value="HTH_18"/>
    <property type="match status" value="1"/>
</dbReference>
<dbReference type="Proteomes" id="UP000182413">
    <property type="component" value="Unassembled WGS sequence"/>
</dbReference>
<dbReference type="SUPFAM" id="SSF46689">
    <property type="entry name" value="Homeodomain-like"/>
    <property type="match status" value="1"/>
</dbReference>
<accession>A0A1G7FU84</accession>
<dbReference type="OrthoDB" id="9814125at2"/>
<evidence type="ECO:0000259" key="5">
    <source>
        <dbReference type="PROSITE" id="PS01124"/>
    </source>
</evidence>
<dbReference type="InterPro" id="IPR011051">
    <property type="entry name" value="RmlC_Cupin_sf"/>
</dbReference>
<dbReference type="PANTHER" id="PTHR43280:SF32">
    <property type="entry name" value="TRANSCRIPTIONAL REGULATORY PROTEIN"/>
    <property type="match status" value="1"/>
</dbReference>
<organism evidence="7 8">
    <name type="scientific">Ectopseudomonas alcaliphila</name>
    <dbReference type="NCBI Taxonomy" id="101564"/>
    <lineage>
        <taxon>Bacteria</taxon>
        <taxon>Pseudomonadati</taxon>
        <taxon>Pseudomonadota</taxon>
        <taxon>Gammaproteobacteria</taxon>
        <taxon>Pseudomonadales</taxon>
        <taxon>Pseudomonadaceae</taxon>
        <taxon>Ectopseudomonas</taxon>
    </lineage>
</organism>
<reference evidence="7 8" key="1">
    <citation type="submission" date="2016-10" db="EMBL/GenBank/DDBJ databases">
        <authorList>
            <person name="de Groot N.N."/>
        </authorList>
    </citation>
    <scope>NUCLEOTIDE SEQUENCE [LARGE SCALE GENOMIC DNA]</scope>
    <source>
        <strain evidence="7 8">JCM 10630</strain>
    </source>
</reference>
<dbReference type="InterPro" id="IPR020449">
    <property type="entry name" value="Tscrpt_reg_AraC-type_HTH"/>
</dbReference>
<dbReference type="InterPro" id="IPR047264">
    <property type="entry name" value="Cupin_HpaA-like_N"/>
</dbReference>
<dbReference type="GO" id="GO:0003700">
    <property type="term" value="F:DNA-binding transcription factor activity"/>
    <property type="evidence" value="ECO:0007669"/>
    <property type="project" value="InterPro"/>
</dbReference>
<evidence type="ECO:0000313" key="6">
    <source>
        <dbReference type="EMBL" id="MDX5993962.1"/>
    </source>
</evidence>
<dbReference type="AlphaFoldDB" id="A0A1G7FU84"/>
<proteinExistence type="predicted"/>
<protein>
    <submittedName>
        <fullName evidence="7">AraC family transcriptional regulator, transcriptional activator of pobA</fullName>
    </submittedName>
    <submittedName>
        <fullName evidence="6">Helix-turn-helix domain-containing protein</fullName>
    </submittedName>
</protein>
<reference evidence="6 9" key="2">
    <citation type="submission" date="2023-11" db="EMBL/GenBank/DDBJ databases">
        <title>MicrobeMod: A computational toolkit for identifying prokaryotic methylation and restriction-modification with nanopore sequencing.</title>
        <authorList>
            <person name="Crits-Christoph A."/>
            <person name="Kang S.C."/>
            <person name="Lee H."/>
            <person name="Ostrov N."/>
        </authorList>
    </citation>
    <scope>NUCLEOTIDE SEQUENCE [LARGE SCALE GENOMIC DNA]</scope>
    <source>
        <strain evidence="6 9">ATCC BAA-571</strain>
    </source>
</reference>
<dbReference type="PROSITE" id="PS01124">
    <property type="entry name" value="HTH_ARAC_FAMILY_2"/>
    <property type="match status" value="1"/>
</dbReference>
<dbReference type="EMBL" id="FNAE01000004">
    <property type="protein sequence ID" value="SDE79493.1"/>
    <property type="molecule type" value="Genomic_DNA"/>
</dbReference>
<keyword evidence="2" id="KW-0238">DNA-binding</keyword>
<dbReference type="InterPro" id="IPR003313">
    <property type="entry name" value="AraC-bd"/>
</dbReference>
<dbReference type="Gene3D" id="1.10.10.60">
    <property type="entry name" value="Homeodomain-like"/>
    <property type="match status" value="1"/>
</dbReference>
<keyword evidence="3" id="KW-0010">Activator</keyword>
<evidence type="ECO:0000256" key="1">
    <source>
        <dbReference type="ARBA" id="ARBA00023015"/>
    </source>
</evidence>
<dbReference type="PANTHER" id="PTHR43280">
    <property type="entry name" value="ARAC-FAMILY TRANSCRIPTIONAL REGULATOR"/>
    <property type="match status" value="1"/>
</dbReference>
<evidence type="ECO:0000313" key="9">
    <source>
        <dbReference type="Proteomes" id="UP001278050"/>
    </source>
</evidence>
<dbReference type="Pfam" id="PF02311">
    <property type="entry name" value="AraC_binding"/>
    <property type="match status" value="1"/>
</dbReference>
<dbReference type="RefSeq" id="WP_074678970.1">
    <property type="nucleotide sequence ID" value="NZ_CBCSET010000004.1"/>
</dbReference>
<dbReference type="InterPro" id="IPR014710">
    <property type="entry name" value="RmlC-like_jellyroll"/>
</dbReference>
<evidence type="ECO:0000256" key="3">
    <source>
        <dbReference type="ARBA" id="ARBA00023159"/>
    </source>
</evidence>
<feature type="domain" description="HTH araC/xylS-type" evidence="5">
    <location>
        <begin position="186"/>
        <end position="284"/>
    </location>
</feature>
<name>A0A1G7FU84_9GAMM</name>
<dbReference type="InterPro" id="IPR009057">
    <property type="entry name" value="Homeodomain-like_sf"/>
</dbReference>
<dbReference type="EMBL" id="JAWXXP010000001">
    <property type="protein sequence ID" value="MDX5993962.1"/>
    <property type="molecule type" value="Genomic_DNA"/>
</dbReference>
<gene>
    <name evidence="7" type="ORF">SAMN05216575_10414</name>
    <name evidence="6" type="ORF">SIM71_18025</name>
</gene>
<evidence type="ECO:0000256" key="4">
    <source>
        <dbReference type="ARBA" id="ARBA00023163"/>
    </source>
</evidence>
<dbReference type="SUPFAM" id="SSF51182">
    <property type="entry name" value="RmlC-like cupins"/>
    <property type="match status" value="1"/>
</dbReference>
<dbReference type="Gene3D" id="2.60.120.10">
    <property type="entry name" value="Jelly Rolls"/>
    <property type="match status" value="1"/>
</dbReference>
<dbReference type="CDD" id="cd06999">
    <property type="entry name" value="cupin_HpaA-like_N"/>
    <property type="match status" value="1"/>
</dbReference>
<evidence type="ECO:0000256" key="2">
    <source>
        <dbReference type="ARBA" id="ARBA00023125"/>
    </source>
</evidence>
<evidence type="ECO:0000313" key="8">
    <source>
        <dbReference type="Proteomes" id="UP000182413"/>
    </source>
</evidence>